<organism evidence="2 3">
    <name type="scientific">Zunongwangia mangrovi</name>
    <dbReference type="NCBI Taxonomy" id="1334022"/>
    <lineage>
        <taxon>Bacteria</taxon>
        <taxon>Pseudomonadati</taxon>
        <taxon>Bacteroidota</taxon>
        <taxon>Flavobacteriia</taxon>
        <taxon>Flavobacteriales</taxon>
        <taxon>Flavobacteriaceae</taxon>
        <taxon>Zunongwangia</taxon>
    </lineage>
</organism>
<feature type="transmembrane region" description="Helical" evidence="1">
    <location>
        <begin position="7"/>
        <end position="31"/>
    </location>
</feature>
<reference evidence="3" key="1">
    <citation type="submission" date="2016-10" db="EMBL/GenBank/DDBJ databases">
        <authorList>
            <person name="Varghese N."/>
            <person name="Submissions S."/>
        </authorList>
    </citation>
    <scope>NUCLEOTIDE SEQUENCE [LARGE SCALE GENOMIC DNA]</scope>
    <source>
        <strain evidence="3">DSM 24499</strain>
    </source>
</reference>
<evidence type="ECO:0000313" key="2">
    <source>
        <dbReference type="EMBL" id="SFB82176.1"/>
    </source>
</evidence>
<sequence length="174" mass="19976">MKWHLSILKLISIVLIIVLILSAAINIFGAIQQFEFFNDLANSFYFKSYFPKRSFEYSLTGQIIFYAINALLFLYLAYGLRSAPKLISETSKENLFYQHQAIEIRKISSAIIVYAKLKFLLILCVGAFFLIAPFNIIGFIPSFLILYILGKVLILFSKIVEKGELIKQENELTI</sequence>
<dbReference type="STRING" id="1334022.SAMN04487907_101786"/>
<dbReference type="OrthoDB" id="1356768at2"/>
<dbReference type="InterPro" id="IPR021354">
    <property type="entry name" value="DUF2975"/>
</dbReference>
<proteinExistence type="predicted"/>
<keyword evidence="3" id="KW-1185">Reference proteome</keyword>
<dbReference type="AlphaFoldDB" id="A0A1I1E688"/>
<evidence type="ECO:0008006" key="4">
    <source>
        <dbReference type="Google" id="ProtNLM"/>
    </source>
</evidence>
<name>A0A1I1E688_9FLAO</name>
<dbReference type="Proteomes" id="UP000199438">
    <property type="component" value="Unassembled WGS sequence"/>
</dbReference>
<dbReference type="RefSeq" id="WP_092540053.1">
    <property type="nucleotide sequence ID" value="NZ_FOKV01000001.1"/>
</dbReference>
<keyword evidence="1" id="KW-0812">Transmembrane</keyword>
<protein>
    <recommendedName>
        <fullName evidence="4">DUF2975 domain-containing protein</fullName>
    </recommendedName>
</protein>
<dbReference type="Pfam" id="PF11188">
    <property type="entry name" value="DUF2975"/>
    <property type="match status" value="1"/>
</dbReference>
<keyword evidence="1" id="KW-0472">Membrane</keyword>
<feature type="transmembrane region" description="Helical" evidence="1">
    <location>
        <begin position="59"/>
        <end position="78"/>
    </location>
</feature>
<feature type="transmembrane region" description="Helical" evidence="1">
    <location>
        <begin position="111"/>
        <end position="130"/>
    </location>
</feature>
<feature type="transmembrane region" description="Helical" evidence="1">
    <location>
        <begin position="136"/>
        <end position="156"/>
    </location>
</feature>
<evidence type="ECO:0000313" key="3">
    <source>
        <dbReference type="Proteomes" id="UP000199438"/>
    </source>
</evidence>
<gene>
    <name evidence="2" type="ORF">SAMN04487907_101786</name>
</gene>
<evidence type="ECO:0000256" key="1">
    <source>
        <dbReference type="SAM" id="Phobius"/>
    </source>
</evidence>
<accession>A0A1I1E688</accession>
<keyword evidence="1" id="KW-1133">Transmembrane helix</keyword>
<dbReference type="EMBL" id="FOKV01000001">
    <property type="protein sequence ID" value="SFB82176.1"/>
    <property type="molecule type" value="Genomic_DNA"/>
</dbReference>